<organism evidence="1">
    <name type="scientific">viral metagenome</name>
    <dbReference type="NCBI Taxonomy" id="1070528"/>
    <lineage>
        <taxon>unclassified sequences</taxon>
        <taxon>metagenomes</taxon>
        <taxon>organismal metagenomes</taxon>
    </lineage>
</organism>
<evidence type="ECO:0000313" key="1">
    <source>
        <dbReference type="EMBL" id="QHU12153.1"/>
    </source>
</evidence>
<dbReference type="AlphaFoldDB" id="A0A6C0K3N5"/>
<evidence type="ECO:0008006" key="2">
    <source>
        <dbReference type="Google" id="ProtNLM"/>
    </source>
</evidence>
<proteinExistence type="predicted"/>
<dbReference type="NCBIfam" id="NF033632">
    <property type="entry name" value="SLATT_4"/>
    <property type="match status" value="1"/>
</dbReference>
<dbReference type="EMBL" id="MN740798">
    <property type="protein sequence ID" value="QHU12153.1"/>
    <property type="molecule type" value="Genomic_DNA"/>
</dbReference>
<accession>A0A6C0K3N5</accession>
<sequence length="208" mass="23520">MPNTEAPLDSATTTKVMWSASIEQMLARWGDQAKCFEWMHTEAHSQYSKKAKIIMITSNILTAVSGLSNVIAGGTTINGFQLAWAFGSLSILVSISNMLQEKLAYTTKSVDHQQFSVQWGAIRRKIEEELSIPPDARKDCGTFLKYLRQDINQVSVAGDARIPECIRDACYEKFSKVPNFELPDICGQMEHTRIYIKDEAYSELRDYH</sequence>
<reference evidence="1" key="1">
    <citation type="journal article" date="2020" name="Nature">
        <title>Giant virus diversity and host interactions through global metagenomics.</title>
        <authorList>
            <person name="Schulz F."/>
            <person name="Roux S."/>
            <person name="Paez-Espino D."/>
            <person name="Jungbluth S."/>
            <person name="Walsh D.A."/>
            <person name="Denef V.J."/>
            <person name="McMahon K.D."/>
            <person name="Konstantinidis K.T."/>
            <person name="Eloe-Fadrosh E.A."/>
            <person name="Kyrpides N.C."/>
            <person name="Woyke T."/>
        </authorList>
    </citation>
    <scope>NUCLEOTIDE SEQUENCE</scope>
    <source>
        <strain evidence="1">GVMAG-S-1101171-110</strain>
    </source>
</reference>
<name>A0A6C0K3N5_9ZZZZ</name>
<protein>
    <recommendedName>
        <fullName evidence="2">SMODS and SLOG-associating 2TM effector domain-containing protein</fullName>
    </recommendedName>
</protein>